<evidence type="ECO:0000256" key="3">
    <source>
        <dbReference type="ARBA" id="ARBA00023163"/>
    </source>
</evidence>
<dbReference type="CDD" id="cd07377">
    <property type="entry name" value="WHTH_GntR"/>
    <property type="match status" value="1"/>
</dbReference>
<proteinExistence type="predicted"/>
<dbReference type="InterPro" id="IPR036390">
    <property type="entry name" value="WH_DNA-bd_sf"/>
</dbReference>
<name>A0A8J2YQP1_9PROT</name>
<organism evidence="5 6">
    <name type="scientific">Aliidongia dinghuensis</name>
    <dbReference type="NCBI Taxonomy" id="1867774"/>
    <lineage>
        <taxon>Bacteria</taxon>
        <taxon>Pseudomonadati</taxon>
        <taxon>Pseudomonadota</taxon>
        <taxon>Alphaproteobacteria</taxon>
        <taxon>Rhodospirillales</taxon>
        <taxon>Dongiaceae</taxon>
        <taxon>Aliidongia</taxon>
    </lineage>
</organism>
<dbReference type="InterPro" id="IPR036388">
    <property type="entry name" value="WH-like_DNA-bd_sf"/>
</dbReference>
<dbReference type="PROSITE" id="PS50949">
    <property type="entry name" value="HTH_GNTR"/>
    <property type="match status" value="1"/>
</dbReference>
<dbReference type="PANTHER" id="PTHR38445">
    <property type="entry name" value="HTH-TYPE TRANSCRIPTIONAL REPRESSOR YTRA"/>
    <property type="match status" value="1"/>
</dbReference>
<evidence type="ECO:0000259" key="4">
    <source>
        <dbReference type="PROSITE" id="PS50949"/>
    </source>
</evidence>
<dbReference type="Gene3D" id="1.10.10.10">
    <property type="entry name" value="Winged helix-like DNA-binding domain superfamily/Winged helix DNA-binding domain"/>
    <property type="match status" value="1"/>
</dbReference>
<dbReference type="SMART" id="SM00345">
    <property type="entry name" value="HTH_GNTR"/>
    <property type="match status" value="1"/>
</dbReference>
<dbReference type="InterPro" id="IPR000524">
    <property type="entry name" value="Tscrpt_reg_HTH_GntR"/>
</dbReference>
<dbReference type="GO" id="GO:0003677">
    <property type="term" value="F:DNA binding"/>
    <property type="evidence" value="ECO:0007669"/>
    <property type="project" value="UniProtKB-KW"/>
</dbReference>
<keyword evidence="6" id="KW-1185">Reference proteome</keyword>
<comment type="caution">
    <text evidence="5">The sequence shown here is derived from an EMBL/GenBank/DDBJ whole genome shotgun (WGS) entry which is preliminary data.</text>
</comment>
<dbReference type="SUPFAM" id="SSF46785">
    <property type="entry name" value="Winged helix' DNA-binding domain"/>
    <property type="match status" value="1"/>
</dbReference>
<dbReference type="AlphaFoldDB" id="A0A8J2YQP1"/>
<evidence type="ECO:0000256" key="1">
    <source>
        <dbReference type="ARBA" id="ARBA00023015"/>
    </source>
</evidence>
<evidence type="ECO:0000256" key="2">
    <source>
        <dbReference type="ARBA" id="ARBA00023125"/>
    </source>
</evidence>
<protein>
    <submittedName>
        <fullName evidence="5">GntR family transcriptional regulator</fullName>
    </submittedName>
</protein>
<dbReference type="Pfam" id="PF00392">
    <property type="entry name" value="GntR"/>
    <property type="match status" value="1"/>
</dbReference>
<keyword evidence="1" id="KW-0805">Transcription regulation</keyword>
<evidence type="ECO:0000313" key="6">
    <source>
        <dbReference type="Proteomes" id="UP000646365"/>
    </source>
</evidence>
<keyword evidence="2" id="KW-0238">DNA-binding</keyword>
<dbReference type="EMBL" id="BMJQ01000002">
    <property type="protein sequence ID" value="GGF06329.1"/>
    <property type="molecule type" value="Genomic_DNA"/>
</dbReference>
<dbReference type="Proteomes" id="UP000646365">
    <property type="component" value="Unassembled WGS sequence"/>
</dbReference>
<reference evidence="5" key="2">
    <citation type="submission" date="2020-09" db="EMBL/GenBank/DDBJ databases">
        <authorList>
            <person name="Sun Q."/>
            <person name="Zhou Y."/>
        </authorList>
    </citation>
    <scope>NUCLEOTIDE SEQUENCE</scope>
    <source>
        <strain evidence="5">CGMCC 1.15725</strain>
    </source>
</reference>
<keyword evidence="3" id="KW-0804">Transcription</keyword>
<sequence length="124" mass="13334">MLDRLHVADTGVPIYVQLREQLLGLIGSGVLRPGAQLPTMRQVAVQLKIDLNTVQRAYGELERDGVLTTMRGRGTFVASAPPPLDPMRRAAETQALAAKTIATARAAGLDPAEIAREILARLNP</sequence>
<evidence type="ECO:0000313" key="5">
    <source>
        <dbReference type="EMBL" id="GGF06329.1"/>
    </source>
</evidence>
<reference evidence="5" key="1">
    <citation type="journal article" date="2014" name="Int. J. Syst. Evol. Microbiol.">
        <title>Complete genome sequence of Corynebacterium casei LMG S-19264T (=DSM 44701T), isolated from a smear-ripened cheese.</title>
        <authorList>
            <consortium name="US DOE Joint Genome Institute (JGI-PGF)"/>
            <person name="Walter F."/>
            <person name="Albersmeier A."/>
            <person name="Kalinowski J."/>
            <person name="Ruckert C."/>
        </authorList>
    </citation>
    <scope>NUCLEOTIDE SEQUENCE</scope>
    <source>
        <strain evidence="5">CGMCC 1.15725</strain>
    </source>
</reference>
<accession>A0A8J2YQP1</accession>
<dbReference type="RefSeq" id="WP_189043082.1">
    <property type="nucleotide sequence ID" value="NZ_BMJQ01000002.1"/>
</dbReference>
<dbReference type="PANTHER" id="PTHR38445:SF9">
    <property type="entry name" value="HTH-TYPE TRANSCRIPTIONAL REPRESSOR YTRA"/>
    <property type="match status" value="1"/>
</dbReference>
<dbReference type="GO" id="GO:0003700">
    <property type="term" value="F:DNA-binding transcription factor activity"/>
    <property type="evidence" value="ECO:0007669"/>
    <property type="project" value="InterPro"/>
</dbReference>
<feature type="domain" description="HTH gntR-type" evidence="4">
    <location>
        <begin position="12"/>
        <end position="80"/>
    </location>
</feature>
<gene>
    <name evidence="5" type="ORF">GCM10011611_09800</name>
</gene>